<evidence type="ECO:0000256" key="4">
    <source>
        <dbReference type="ARBA" id="ARBA00022989"/>
    </source>
</evidence>
<dbReference type="PANTHER" id="PTHR16119:SF17">
    <property type="entry name" value="TRANSMEMBRANE PROTEIN 144"/>
    <property type="match status" value="1"/>
</dbReference>
<evidence type="ECO:0000256" key="6">
    <source>
        <dbReference type="SAM" id="Phobius"/>
    </source>
</evidence>
<feature type="transmembrane region" description="Helical" evidence="6">
    <location>
        <begin position="6"/>
        <end position="24"/>
    </location>
</feature>
<dbReference type="GO" id="GO:0016020">
    <property type="term" value="C:membrane"/>
    <property type="evidence" value="ECO:0007669"/>
    <property type="project" value="UniProtKB-SubCell"/>
</dbReference>
<keyword evidence="3 6" id="KW-0812">Transmembrane</keyword>
<gene>
    <name evidence="7" type="primary">TMEM144</name>
    <name evidence="7" type="ORF">SPIL2461_LOCUS22559</name>
</gene>
<dbReference type="InterPro" id="IPR012435">
    <property type="entry name" value="TMEM144"/>
</dbReference>
<comment type="similarity">
    <text evidence="2">Belongs to the TMEM144 family.</text>
</comment>
<dbReference type="OrthoDB" id="431170at2759"/>
<reference evidence="7" key="1">
    <citation type="submission" date="2021-02" db="EMBL/GenBank/DDBJ databases">
        <authorList>
            <person name="Dougan E. K."/>
            <person name="Rhodes N."/>
            <person name="Thang M."/>
            <person name="Chan C."/>
        </authorList>
    </citation>
    <scope>NUCLEOTIDE SEQUENCE</scope>
</reference>
<organism evidence="7 8">
    <name type="scientific">Symbiodinium pilosum</name>
    <name type="common">Dinoflagellate</name>
    <dbReference type="NCBI Taxonomy" id="2952"/>
    <lineage>
        <taxon>Eukaryota</taxon>
        <taxon>Sar</taxon>
        <taxon>Alveolata</taxon>
        <taxon>Dinophyceae</taxon>
        <taxon>Suessiales</taxon>
        <taxon>Symbiodiniaceae</taxon>
        <taxon>Symbiodinium</taxon>
    </lineage>
</organism>
<keyword evidence="8" id="KW-1185">Reference proteome</keyword>
<keyword evidence="4 6" id="KW-1133">Transmembrane helix</keyword>
<evidence type="ECO:0000256" key="3">
    <source>
        <dbReference type="ARBA" id="ARBA00022692"/>
    </source>
</evidence>
<comment type="caution">
    <text evidence="7">The sequence shown here is derived from an EMBL/GenBank/DDBJ whole genome shotgun (WGS) entry which is preliminary data.</text>
</comment>
<evidence type="ECO:0000313" key="7">
    <source>
        <dbReference type="EMBL" id="CAE7767955.1"/>
    </source>
</evidence>
<evidence type="ECO:0000256" key="2">
    <source>
        <dbReference type="ARBA" id="ARBA00005731"/>
    </source>
</evidence>
<dbReference type="GO" id="GO:0015144">
    <property type="term" value="F:carbohydrate transmembrane transporter activity"/>
    <property type="evidence" value="ECO:0007669"/>
    <property type="project" value="InterPro"/>
</dbReference>
<dbReference type="Pfam" id="PF07857">
    <property type="entry name" value="TMEM144"/>
    <property type="match status" value="1"/>
</dbReference>
<dbReference type="AlphaFoldDB" id="A0A812Y5X7"/>
<proteinExistence type="inferred from homology"/>
<protein>
    <submittedName>
        <fullName evidence="7">TMEM144 protein</fullName>
    </submittedName>
</protein>
<keyword evidence="5 6" id="KW-0472">Membrane</keyword>
<name>A0A812Y5X7_SYMPI</name>
<evidence type="ECO:0000313" key="8">
    <source>
        <dbReference type="Proteomes" id="UP000649617"/>
    </source>
</evidence>
<dbReference type="PANTHER" id="PTHR16119">
    <property type="entry name" value="TRANSMEMBRANE PROTEIN 144"/>
    <property type="match status" value="1"/>
</dbReference>
<dbReference type="InterPro" id="IPR010651">
    <property type="entry name" value="Sugar_transport"/>
</dbReference>
<comment type="subcellular location">
    <subcellularLocation>
        <location evidence="1">Membrane</location>
        <topology evidence="1">Multi-pass membrane protein</topology>
    </subcellularLocation>
</comment>
<dbReference type="EMBL" id="CAJNIZ010047438">
    <property type="protein sequence ID" value="CAE7767955.1"/>
    <property type="molecule type" value="Genomic_DNA"/>
</dbReference>
<sequence>MVTDVTLGYTCCLVAGIGFGINFLPVKGIDIGDGIFFSAVMSIGILFVGLLTGTVLSSPPGLAMAQFEPLAALRGSIWMVGNLMCP</sequence>
<dbReference type="Proteomes" id="UP000649617">
    <property type="component" value="Unassembled WGS sequence"/>
</dbReference>
<feature type="transmembrane region" description="Helical" evidence="6">
    <location>
        <begin position="36"/>
        <end position="56"/>
    </location>
</feature>
<evidence type="ECO:0000256" key="5">
    <source>
        <dbReference type="ARBA" id="ARBA00023136"/>
    </source>
</evidence>
<accession>A0A812Y5X7</accession>
<evidence type="ECO:0000256" key="1">
    <source>
        <dbReference type="ARBA" id="ARBA00004141"/>
    </source>
</evidence>